<sequence length="273" mass="29494">MSARHDIAYLVGSDNRVDILRALRDEPRGPSELASACSCARETAHRSLSGFVERGWVARDDGEYRLTVAGGMVIEQYDRLETTVDGTNRVRPFLRHAPAAFRDLPPEFLSAVRLETATPENPHAPIGRFRATLGDGGLERFRGVTPVVSPLFNEAAGAALTPETDAELVIDESVLHVSETQYADALGEAFELEKFTLLVSSDSPGCGLMIADGHAFVCVYDEGTMVASLDGDEEAFVEWVSDLYAEERDRSRVLATVATDATDAEPTSGGASE</sequence>
<keyword evidence="4" id="KW-1185">Reference proteome</keyword>
<dbReference type="AlphaFoldDB" id="A0ABD5PED1"/>
<feature type="domain" description="Methanogenesis regulatory protein FilR1 middle" evidence="1">
    <location>
        <begin position="122"/>
        <end position="249"/>
    </location>
</feature>
<proteinExistence type="predicted"/>
<dbReference type="EMBL" id="JBHSDS010000008">
    <property type="protein sequence ID" value="MFC4359123.1"/>
    <property type="molecule type" value="Genomic_DNA"/>
</dbReference>
<reference evidence="3 4" key="1">
    <citation type="journal article" date="2019" name="Int. J. Syst. Evol. Microbiol.">
        <title>The Global Catalogue of Microorganisms (GCM) 10K type strain sequencing project: providing services to taxonomists for standard genome sequencing and annotation.</title>
        <authorList>
            <consortium name="The Broad Institute Genomics Platform"/>
            <consortium name="The Broad Institute Genome Sequencing Center for Infectious Disease"/>
            <person name="Wu L."/>
            <person name="Ma J."/>
        </authorList>
    </citation>
    <scope>NUCLEOTIDE SEQUENCE [LARGE SCALE GENOMIC DNA]</scope>
    <source>
        <strain evidence="3 4">CGMCC 1.12553</strain>
    </source>
</reference>
<dbReference type="InterPro" id="IPR036388">
    <property type="entry name" value="WH-like_DNA-bd_sf"/>
</dbReference>
<evidence type="ECO:0000259" key="2">
    <source>
        <dbReference type="Pfam" id="PF25213"/>
    </source>
</evidence>
<organism evidence="3 4">
    <name type="scientific">Halobium salinum</name>
    <dbReference type="NCBI Taxonomy" id="1364940"/>
    <lineage>
        <taxon>Archaea</taxon>
        <taxon>Methanobacteriati</taxon>
        <taxon>Methanobacteriota</taxon>
        <taxon>Stenosarchaea group</taxon>
        <taxon>Halobacteria</taxon>
        <taxon>Halobacteriales</taxon>
        <taxon>Haloferacaceae</taxon>
        <taxon>Halobium</taxon>
    </lineage>
</organism>
<feature type="domain" description="HVO-A0261-like N-terminal" evidence="2">
    <location>
        <begin position="5"/>
        <end position="88"/>
    </location>
</feature>
<dbReference type="Pfam" id="PF25213">
    <property type="entry name" value="HVO_A0261_N"/>
    <property type="match status" value="1"/>
</dbReference>
<dbReference type="Pfam" id="PF08350">
    <property type="entry name" value="FilR1_middle"/>
    <property type="match status" value="1"/>
</dbReference>
<dbReference type="InterPro" id="IPR013561">
    <property type="entry name" value="FilR1_middle_dom"/>
</dbReference>
<dbReference type="InterPro" id="IPR057527">
    <property type="entry name" value="HVO_A0261-like_N"/>
</dbReference>
<dbReference type="InterPro" id="IPR036390">
    <property type="entry name" value="WH_DNA-bd_sf"/>
</dbReference>
<evidence type="ECO:0000313" key="3">
    <source>
        <dbReference type="EMBL" id="MFC4359123.1"/>
    </source>
</evidence>
<comment type="caution">
    <text evidence="3">The sequence shown here is derived from an EMBL/GenBank/DDBJ whole genome shotgun (WGS) entry which is preliminary data.</text>
</comment>
<dbReference type="SUPFAM" id="SSF46785">
    <property type="entry name" value="Winged helix' DNA-binding domain"/>
    <property type="match status" value="1"/>
</dbReference>
<dbReference type="RefSeq" id="WP_267622997.1">
    <property type="nucleotide sequence ID" value="NZ_JAODIW010000006.1"/>
</dbReference>
<gene>
    <name evidence="3" type="ORF">ACFO0N_14345</name>
</gene>
<evidence type="ECO:0000313" key="4">
    <source>
        <dbReference type="Proteomes" id="UP001595921"/>
    </source>
</evidence>
<dbReference type="Proteomes" id="UP001595921">
    <property type="component" value="Unassembled WGS sequence"/>
</dbReference>
<dbReference type="Gene3D" id="1.10.10.10">
    <property type="entry name" value="Winged helix-like DNA-binding domain superfamily/Winged helix DNA-binding domain"/>
    <property type="match status" value="1"/>
</dbReference>
<name>A0ABD5PED1_9EURY</name>
<accession>A0ABD5PED1</accession>
<protein>
    <submittedName>
        <fullName evidence="3">Helix-turn-helix transcriptional regulator</fullName>
    </submittedName>
</protein>
<evidence type="ECO:0000259" key="1">
    <source>
        <dbReference type="Pfam" id="PF08350"/>
    </source>
</evidence>